<accession>A0A1S1KYR6</accession>
<comment type="caution">
    <text evidence="2">The sequence shown here is derived from an EMBL/GenBank/DDBJ whole genome shotgun (WGS) entry which is preliminary data.</text>
</comment>
<dbReference type="PANTHER" id="PTHR34203">
    <property type="entry name" value="METHYLTRANSFERASE, FKBM FAMILY PROTEIN"/>
    <property type="match status" value="1"/>
</dbReference>
<dbReference type="GeneID" id="57169035"/>
<dbReference type="AlphaFoldDB" id="A0A1S1KYR6"/>
<dbReference type="OrthoDB" id="4703964at2"/>
<dbReference type="RefSeq" id="WP_070939422.1">
    <property type="nucleotide sequence ID" value="NZ_MLIK01000024.1"/>
</dbReference>
<proteinExistence type="predicted"/>
<reference evidence="2 3" key="1">
    <citation type="submission" date="2016-10" db="EMBL/GenBank/DDBJ databases">
        <title>Evaluation of Human, Veterinary and Environmental Mycobacterium chelonae Isolates by Core Genome Phylogenomic Analysis, Targeted Gene Comparison, and Anti-microbial Susceptibility Patterns: A Tale of Mistaken Identities.</title>
        <authorList>
            <person name="Fogelson S.B."/>
            <person name="Camus A.C."/>
            <person name="Lorenz W."/>
            <person name="Vasireddy R."/>
            <person name="Vasireddy S."/>
            <person name="Smith T."/>
            <person name="Brown-Elliott B.A."/>
            <person name="Wallace R.J.Jr."/>
            <person name="Hasan N.A."/>
            <person name="Reischl U."/>
            <person name="Sanchez S."/>
        </authorList>
    </citation>
    <scope>NUCLEOTIDE SEQUENCE [LARGE SCALE GENOMIC DNA]</scope>
    <source>
        <strain evidence="2 3">1559</strain>
    </source>
</reference>
<protein>
    <submittedName>
        <fullName evidence="2">Methyltransferase</fullName>
    </submittedName>
</protein>
<dbReference type="Proteomes" id="UP000179616">
    <property type="component" value="Unassembled WGS sequence"/>
</dbReference>
<sequence length="262" mass="28864">MTEPEALRPRGSSRRVTAFGEIRDAVVGQGLRTLARTTPWVETELVGIAQVVKPGDVCIDVGAAAGFYTAELARLVGADGLVYSLEPLRFAHATSSAALGLRSAQNVRRHAVALGTNVGEQVMSVPLRNGKPITGRSFVDAGADGLGSNAEFHEHIRVVVDTETFDGFCERLNITRIDFVKIDVEGAELDVLVSGEKTIERTRPAMMLEVEDRHMERFGRTAADIVAWFAARDYRMSVWSADSWRPVDKVTETFRNYLFQPR</sequence>
<organism evidence="2 3">
    <name type="scientific">Mycobacteroides franklinii</name>
    <dbReference type="NCBI Taxonomy" id="948102"/>
    <lineage>
        <taxon>Bacteria</taxon>
        <taxon>Bacillati</taxon>
        <taxon>Actinomycetota</taxon>
        <taxon>Actinomycetes</taxon>
        <taxon>Mycobacteriales</taxon>
        <taxon>Mycobacteriaceae</taxon>
        <taxon>Mycobacteroides</taxon>
    </lineage>
</organism>
<dbReference type="Pfam" id="PF05050">
    <property type="entry name" value="Methyltransf_21"/>
    <property type="match status" value="1"/>
</dbReference>
<keyword evidence="2" id="KW-0808">Transferase</keyword>
<evidence type="ECO:0000313" key="3">
    <source>
        <dbReference type="Proteomes" id="UP000179616"/>
    </source>
</evidence>
<dbReference type="GO" id="GO:0008168">
    <property type="term" value="F:methyltransferase activity"/>
    <property type="evidence" value="ECO:0007669"/>
    <property type="project" value="UniProtKB-KW"/>
</dbReference>
<evidence type="ECO:0000313" key="2">
    <source>
        <dbReference type="EMBL" id="OHU18767.1"/>
    </source>
</evidence>
<dbReference type="InterPro" id="IPR006342">
    <property type="entry name" value="FkbM_mtfrase"/>
</dbReference>
<dbReference type="GO" id="GO:0032259">
    <property type="term" value="P:methylation"/>
    <property type="evidence" value="ECO:0007669"/>
    <property type="project" value="UniProtKB-KW"/>
</dbReference>
<dbReference type="EMBL" id="MLIK01000024">
    <property type="protein sequence ID" value="OHU18767.1"/>
    <property type="molecule type" value="Genomic_DNA"/>
</dbReference>
<dbReference type="STRING" id="948102.BKG76_19665"/>
<dbReference type="NCBIfam" id="TIGR01444">
    <property type="entry name" value="fkbM_fam"/>
    <property type="match status" value="1"/>
</dbReference>
<dbReference type="SUPFAM" id="SSF53335">
    <property type="entry name" value="S-adenosyl-L-methionine-dependent methyltransferases"/>
    <property type="match status" value="1"/>
</dbReference>
<dbReference type="InterPro" id="IPR029063">
    <property type="entry name" value="SAM-dependent_MTases_sf"/>
</dbReference>
<evidence type="ECO:0000259" key="1">
    <source>
        <dbReference type="Pfam" id="PF05050"/>
    </source>
</evidence>
<dbReference type="PANTHER" id="PTHR34203:SF15">
    <property type="entry name" value="SLL1173 PROTEIN"/>
    <property type="match status" value="1"/>
</dbReference>
<feature type="domain" description="Methyltransferase FkbM" evidence="1">
    <location>
        <begin position="60"/>
        <end position="236"/>
    </location>
</feature>
<dbReference type="Gene3D" id="3.40.50.150">
    <property type="entry name" value="Vaccinia Virus protein VP39"/>
    <property type="match status" value="1"/>
</dbReference>
<dbReference type="InterPro" id="IPR052514">
    <property type="entry name" value="SAM-dependent_MTase"/>
</dbReference>
<name>A0A1S1KYR6_9MYCO</name>
<gene>
    <name evidence="2" type="ORF">BKG76_19665</name>
</gene>
<keyword evidence="2" id="KW-0489">Methyltransferase</keyword>